<dbReference type="SUPFAM" id="SSF103473">
    <property type="entry name" value="MFS general substrate transporter"/>
    <property type="match status" value="1"/>
</dbReference>
<evidence type="ECO:0000256" key="4">
    <source>
        <dbReference type="ARBA" id="ARBA00022989"/>
    </source>
</evidence>
<dbReference type="AlphaFoldDB" id="E7QPL1"/>
<keyword evidence="3 6" id="KW-0812">Transmembrane</keyword>
<evidence type="ECO:0000256" key="2">
    <source>
        <dbReference type="ARBA" id="ARBA00022475"/>
    </source>
</evidence>
<organism evidence="8 10">
    <name type="scientific">Haladaptatus paucihalophilus DX253</name>
    <dbReference type="NCBI Taxonomy" id="797209"/>
    <lineage>
        <taxon>Archaea</taxon>
        <taxon>Methanobacteriati</taxon>
        <taxon>Methanobacteriota</taxon>
        <taxon>Stenosarchaea group</taxon>
        <taxon>Halobacteria</taxon>
        <taxon>Halobacteriales</taxon>
        <taxon>Haladaptataceae</taxon>
        <taxon>Haladaptatus</taxon>
    </lineage>
</organism>
<dbReference type="Gene3D" id="1.20.1250.20">
    <property type="entry name" value="MFS general substrate transporter like domains"/>
    <property type="match status" value="1"/>
</dbReference>
<dbReference type="Pfam" id="PF07690">
    <property type="entry name" value="MFS_1"/>
    <property type="match status" value="1"/>
</dbReference>
<evidence type="ECO:0000256" key="1">
    <source>
        <dbReference type="ARBA" id="ARBA00004651"/>
    </source>
</evidence>
<dbReference type="InterPro" id="IPR011701">
    <property type="entry name" value="MFS"/>
</dbReference>
<proteinExistence type="predicted"/>
<dbReference type="Proteomes" id="UP000184203">
    <property type="component" value="Unassembled WGS sequence"/>
</dbReference>
<dbReference type="EMBL" id="AEMG01000003">
    <property type="protein sequence ID" value="EFW93494.1"/>
    <property type="molecule type" value="Genomic_DNA"/>
</dbReference>
<evidence type="ECO:0000313" key="8">
    <source>
        <dbReference type="EMBL" id="EFW93494.1"/>
    </source>
</evidence>
<feature type="transmembrane region" description="Helical" evidence="6">
    <location>
        <begin position="162"/>
        <end position="179"/>
    </location>
</feature>
<reference evidence="11" key="2">
    <citation type="submission" date="2016-11" db="EMBL/GenBank/DDBJ databases">
        <authorList>
            <person name="Varghese N."/>
            <person name="Submissions S."/>
        </authorList>
    </citation>
    <scope>NUCLEOTIDE SEQUENCE [LARGE SCALE GENOMIC DNA]</scope>
    <source>
        <strain evidence="11">DX253</strain>
    </source>
</reference>
<gene>
    <name evidence="9" type="ORF">SAMN05444342_3263</name>
    <name evidence="8" type="ORF">ZOD2009_03747</name>
</gene>
<feature type="transmembrane region" description="Helical" evidence="6">
    <location>
        <begin position="366"/>
        <end position="385"/>
    </location>
</feature>
<keyword evidence="11" id="KW-1185">Reference proteome</keyword>
<feature type="domain" description="Major facilitator superfamily (MFS) profile" evidence="7">
    <location>
        <begin position="1"/>
        <end position="416"/>
    </location>
</feature>
<dbReference type="eggNOG" id="arCOG00130">
    <property type="taxonomic scope" value="Archaea"/>
</dbReference>
<dbReference type="PATRIC" id="fig|797209.4.peg.737"/>
<dbReference type="GO" id="GO:0005886">
    <property type="term" value="C:plasma membrane"/>
    <property type="evidence" value="ECO:0007669"/>
    <property type="project" value="UniProtKB-SubCell"/>
</dbReference>
<evidence type="ECO:0000259" key="7">
    <source>
        <dbReference type="PROSITE" id="PS50850"/>
    </source>
</evidence>
<keyword evidence="4 6" id="KW-1133">Transmembrane helix</keyword>
<feature type="transmembrane region" description="Helical" evidence="6">
    <location>
        <begin position="223"/>
        <end position="242"/>
    </location>
</feature>
<dbReference type="InterPro" id="IPR020846">
    <property type="entry name" value="MFS_dom"/>
</dbReference>
<name>E7QPL1_HALPU</name>
<dbReference type="InterPro" id="IPR050189">
    <property type="entry name" value="MFS_Efflux_Transporters"/>
</dbReference>
<dbReference type="OrthoDB" id="204590at2157"/>
<evidence type="ECO:0000256" key="6">
    <source>
        <dbReference type="SAM" id="Phobius"/>
    </source>
</evidence>
<dbReference type="PANTHER" id="PTHR43124:SF3">
    <property type="entry name" value="CHLORAMPHENICOL EFFLUX PUMP RV0191"/>
    <property type="match status" value="1"/>
</dbReference>
<accession>E7QPL1</accession>
<protein>
    <submittedName>
        <fullName evidence="8">Major facilitator superfamily MFS_1</fullName>
    </submittedName>
    <submittedName>
        <fullName evidence="9">Sugar phosphate permease</fullName>
    </submittedName>
</protein>
<feature type="transmembrane region" description="Helical" evidence="6">
    <location>
        <begin position="98"/>
        <end position="120"/>
    </location>
</feature>
<comment type="subcellular location">
    <subcellularLocation>
        <location evidence="1">Cell membrane</location>
        <topology evidence="1">Multi-pass membrane protein</topology>
    </subcellularLocation>
</comment>
<dbReference type="PROSITE" id="PS50850">
    <property type="entry name" value="MFS"/>
    <property type="match status" value="1"/>
</dbReference>
<evidence type="ECO:0000256" key="5">
    <source>
        <dbReference type="ARBA" id="ARBA00023136"/>
    </source>
</evidence>
<dbReference type="InterPro" id="IPR036259">
    <property type="entry name" value="MFS_trans_sf"/>
</dbReference>
<feature type="transmembrane region" description="Helical" evidence="6">
    <location>
        <begin position="42"/>
        <end position="62"/>
    </location>
</feature>
<dbReference type="RefSeq" id="WP_007977173.1">
    <property type="nucleotide sequence ID" value="NZ_AEMG01000003.1"/>
</dbReference>
<dbReference type="STRING" id="797209.GCA_000376445_03670"/>
<evidence type="ECO:0000313" key="11">
    <source>
        <dbReference type="Proteomes" id="UP000184203"/>
    </source>
</evidence>
<dbReference type="Proteomes" id="UP000003751">
    <property type="component" value="Unassembled WGS sequence"/>
</dbReference>
<evidence type="ECO:0000313" key="10">
    <source>
        <dbReference type="Proteomes" id="UP000003751"/>
    </source>
</evidence>
<dbReference type="EMBL" id="FRAN01000005">
    <property type="protein sequence ID" value="SHL20659.1"/>
    <property type="molecule type" value="Genomic_DNA"/>
</dbReference>
<dbReference type="GO" id="GO:0022857">
    <property type="term" value="F:transmembrane transporter activity"/>
    <property type="evidence" value="ECO:0007669"/>
    <property type="project" value="InterPro"/>
</dbReference>
<sequence length="420" mass="43642">MKRNDRTILGLTMLAHAMVHTYELSLPILIPVWLVEFGASKATLGVVLSLGYALFGIGALPGGVLSDSYGSRRLIVVCLLGMGGSFLLLSFAPTLPVIALALLLWGTAASVYHPSGLSLLSTGIEPDDQGSAFAYHGIAGNVGIAFGPLATTLLLLAFGWRTVVAVLAVPALVAAVVAFRTSIDETAAVETETRARDSSAERTTRTDGGLTSISDLLSASRSLFSGWFVAVFGVVMLSGLYYRGVLTFLPDLLSGLSLFAPIDVAGKSLEPARYLYAGLLTVGMVGQFAGGKLTDRVENTAAIAVAFGTLALIALVFVPAADAGLVPLLVVSFALGFWLFAVQPLYQATVAEFTPPDARGLSYGYTYLGVFGIGALGAAVAGYVLQYYSPTVLFLVLAGFATVASLLGVLLSLRAGSELV</sequence>
<keyword evidence="5 6" id="KW-0472">Membrane</keyword>
<feature type="transmembrane region" description="Helical" evidence="6">
    <location>
        <begin position="7"/>
        <end position="30"/>
    </location>
</feature>
<feature type="transmembrane region" description="Helical" evidence="6">
    <location>
        <begin position="325"/>
        <end position="346"/>
    </location>
</feature>
<evidence type="ECO:0000313" key="9">
    <source>
        <dbReference type="EMBL" id="SHL20659.1"/>
    </source>
</evidence>
<keyword evidence="2" id="KW-1003">Cell membrane</keyword>
<feature type="transmembrane region" description="Helical" evidence="6">
    <location>
        <begin position="392"/>
        <end position="413"/>
    </location>
</feature>
<dbReference type="PANTHER" id="PTHR43124">
    <property type="entry name" value="PURINE EFFLUX PUMP PBUE"/>
    <property type="match status" value="1"/>
</dbReference>
<reference evidence="9" key="3">
    <citation type="submission" date="2016-11" db="EMBL/GenBank/DDBJ databases">
        <authorList>
            <person name="Jaros S."/>
            <person name="Januszkiewicz K."/>
            <person name="Wedrychowicz H."/>
        </authorList>
    </citation>
    <scope>NUCLEOTIDE SEQUENCE [LARGE SCALE GENOMIC DNA]</scope>
    <source>
        <strain evidence="9">DX253</strain>
    </source>
</reference>
<reference evidence="8 10" key="1">
    <citation type="journal article" date="2014" name="ISME J.">
        <title>Trehalose/2-sulfotrehalose biosynthesis and glycine-betaine uptake are widely spread mechanisms for osmoadaptation in the Halobacteriales.</title>
        <authorList>
            <person name="Youssef N.H."/>
            <person name="Savage-Ashlock K.N."/>
            <person name="McCully A.L."/>
            <person name="Luedtke B."/>
            <person name="Shaw E.I."/>
            <person name="Hoff W.D."/>
            <person name="Elshahed M.S."/>
        </authorList>
    </citation>
    <scope>NUCLEOTIDE SEQUENCE [LARGE SCALE GENOMIC DNA]</scope>
    <source>
        <strain evidence="8 10">DX253</strain>
    </source>
</reference>
<feature type="transmembrane region" description="Helical" evidence="6">
    <location>
        <begin position="301"/>
        <end position="318"/>
    </location>
</feature>
<evidence type="ECO:0000256" key="3">
    <source>
        <dbReference type="ARBA" id="ARBA00022692"/>
    </source>
</evidence>